<proteinExistence type="predicted"/>
<dbReference type="Proteomes" id="UP000749559">
    <property type="component" value="Unassembled WGS sequence"/>
</dbReference>
<sequence length="442" mass="47611">MEKKKYRWIICGAAFFCQALVSAIGNNVFLFNVMFLEAFYQSKADTAWAGSILWFTMALFSPIAGIVVKKFSCRVCVMLGGLLMCVGLTVSAFTRTLTMQYLTFGVITGAGMGLSFTPTFVIIAAYFDEQQTLATGIAASGSGMGGLAFSFIISALKDHYGWRGAFLFLGALVFNVTLCGALMKPLPTSQKKNSSSINLKVLVDPIYIILGFATFLWGLSRGITLLHLIAFAINQGMSSIQATLIASFVSVGSIIGRLIIGVIGNLKNMDRSILYCGSFAVSAIIMALLPTLGKMFWGQILQAVLFGAISNVFFVLMAPIAVDILGIENLSISFGVLMVVLGTGSMTGPPIGGWLFDQTLSYSKTFYTSSALAVISSIVGAVVPIMRRRKRLKEALQKSIVKSRISMENISKQSPQHESSETEKMLTSADNAKVDIVSENIS</sequence>
<name>A0A8J1T8I6_OWEFU</name>
<dbReference type="SUPFAM" id="SSF103473">
    <property type="entry name" value="MFS general substrate transporter"/>
    <property type="match status" value="1"/>
</dbReference>
<dbReference type="PANTHER" id="PTHR11360:SF284">
    <property type="entry name" value="EG:103B4.3 PROTEIN-RELATED"/>
    <property type="match status" value="1"/>
</dbReference>
<accession>A0A8J1T8I6</accession>
<reference evidence="2" key="1">
    <citation type="submission" date="2022-03" db="EMBL/GenBank/DDBJ databases">
        <authorList>
            <person name="Martin C."/>
        </authorList>
    </citation>
    <scope>NUCLEOTIDE SEQUENCE</scope>
</reference>
<dbReference type="GO" id="GO:0016020">
    <property type="term" value="C:membrane"/>
    <property type="evidence" value="ECO:0007669"/>
    <property type="project" value="UniProtKB-SubCell"/>
</dbReference>
<gene>
    <name evidence="2" type="ORF">OFUS_LOCUS10059</name>
</gene>
<keyword evidence="3" id="KW-1185">Reference proteome</keyword>
<dbReference type="Pfam" id="PF07690">
    <property type="entry name" value="MFS_1"/>
    <property type="match status" value="1"/>
</dbReference>
<dbReference type="PANTHER" id="PTHR11360">
    <property type="entry name" value="MONOCARBOXYLATE TRANSPORTER"/>
    <property type="match status" value="1"/>
</dbReference>
<dbReference type="InterPro" id="IPR020846">
    <property type="entry name" value="MFS_dom"/>
</dbReference>
<dbReference type="InterPro" id="IPR050327">
    <property type="entry name" value="Proton-linked_MCT"/>
</dbReference>
<dbReference type="EMBL" id="CAIIXF020000005">
    <property type="protein sequence ID" value="CAH1783751.1"/>
    <property type="molecule type" value="Genomic_DNA"/>
</dbReference>
<evidence type="ECO:0000256" key="1">
    <source>
        <dbReference type="ARBA" id="ARBA00004141"/>
    </source>
</evidence>
<dbReference type="OrthoDB" id="6094568at2759"/>
<organism evidence="2 3">
    <name type="scientific">Owenia fusiformis</name>
    <name type="common">Polychaete worm</name>
    <dbReference type="NCBI Taxonomy" id="6347"/>
    <lineage>
        <taxon>Eukaryota</taxon>
        <taxon>Metazoa</taxon>
        <taxon>Spiralia</taxon>
        <taxon>Lophotrochozoa</taxon>
        <taxon>Annelida</taxon>
        <taxon>Polychaeta</taxon>
        <taxon>Sedentaria</taxon>
        <taxon>Canalipalpata</taxon>
        <taxon>Sabellida</taxon>
        <taxon>Oweniida</taxon>
        <taxon>Oweniidae</taxon>
        <taxon>Owenia</taxon>
    </lineage>
</organism>
<dbReference type="InterPro" id="IPR036259">
    <property type="entry name" value="MFS_trans_sf"/>
</dbReference>
<dbReference type="InterPro" id="IPR011701">
    <property type="entry name" value="MFS"/>
</dbReference>
<evidence type="ECO:0000313" key="3">
    <source>
        <dbReference type="Proteomes" id="UP000749559"/>
    </source>
</evidence>
<dbReference type="GO" id="GO:0022857">
    <property type="term" value="F:transmembrane transporter activity"/>
    <property type="evidence" value="ECO:0007669"/>
    <property type="project" value="InterPro"/>
</dbReference>
<dbReference type="AlphaFoldDB" id="A0A8J1T8I6"/>
<evidence type="ECO:0000313" key="2">
    <source>
        <dbReference type="EMBL" id="CAH1783751.1"/>
    </source>
</evidence>
<dbReference type="Gene3D" id="1.20.1250.20">
    <property type="entry name" value="MFS general substrate transporter like domains"/>
    <property type="match status" value="2"/>
</dbReference>
<dbReference type="CDD" id="cd17352">
    <property type="entry name" value="MFS_MCT_SLC16"/>
    <property type="match status" value="1"/>
</dbReference>
<comment type="caution">
    <text evidence="2">The sequence shown here is derived from an EMBL/GenBank/DDBJ whole genome shotgun (WGS) entry which is preliminary data.</text>
</comment>
<protein>
    <submittedName>
        <fullName evidence="2">Uncharacterized protein</fullName>
    </submittedName>
</protein>
<dbReference type="PROSITE" id="PS50850">
    <property type="entry name" value="MFS"/>
    <property type="match status" value="1"/>
</dbReference>
<comment type="subcellular location">
    <subcellularLocation>
        <location evidence="1">Membrane</location>
        <topology evidence="1">Multi-pass membrane protein</topology>
    </subcellularLocation>
</comment>